<keyword evidence="3" id="KW-1185">Reference proteome</keyword>
<dbReference type="Proteomes" id="UP000605568">
    <property type="component" value="Unassembled WGS sequence"/>
</dbReference>
<feature type="region of interest" description="Disordered" evidence="1">
    <location>
        <begin position="72"/>
        <end position="92"/>
    </location>
</feature>
<protein>
    <recommendedName>
        <fullName evidence="4">HTH cro/C1-type domain-containing protein</fullName>
    </recommendedName>
</protein>
<evidence type="ECO:0008006" key="4">
    <source>
        <dbReference type="Google" id="ProtNLM"/>
    </source>
</evidence>
<name>A0ABQ3MQD6_9PSEU</name>
<dbReference type="RefSeq" id="WP_191304375.1">
    <property type="nucleotide sequence ID" value="NZ_BNAR01000018.1"/>
</dbReference>
<gene>
    <name evidence="2" type="ORF">GCM10017774_77360</name>
</gene>
<dbReference type="EMBL" id="BNAR01000018">
    <property type="protein sequence ID" value="GHH57590.1"/>
    <property type="molecule type" value="Genomic_DNA"/>
</dbReference>
<comment type="caution">
    <text evidence="2">The sequence shown here is derived from an EMBL/GenBank/DDBJ whole genome shotgun (WGS) entry which is preliminary data.</text>
</comment>
<accession>A0ABQ3MQD6</accession>
<reference evidence="3" key="1">
    <citation type="journal article" date="2019" name="Int. J. Syst. Evol. Microbiol.">
        <title>The Global Catalogue of Microorganisms (GCM) 10K type strain sequencing project: providing services to taxonomists for standard genome sequencing and annotation.</title>
        <authorList>
            <consortium name="The Broad Institute Genomics Platform"/>
            <consortium name="The Broad Institute Genome Sequencing Center for Infectious Disease"/>
            <person name="Wu L."/>
            <person name="Ma J."/>
        </authorList>
    </citation>
    <scope>NUCLEOTIDE SEQUENCE [LARGE SCALE GENOMIC DNA]</scope>
    <source>
        <strain evidence="3">CGMCC 4.7367</strain>
    </source>
</reference>
<evidence type="ECO:0000313" key="2">
    <source>
        <dbReference type="EMBL" id="GHH57590.1"/>
    </source>
</evidence>
<proteinExistence type="predicted"/>
<sequence>MSAHVVSWAKLIESLETACRDQGKSMREVAKELGIAGSGLTRLRQGKSLSADATAALVAWLYPDDIPPWIEPCSPTAGRSSHTLQRGEGDGR</sequence>
<evidence type="ECO:0000256" key="1">
    <source>
        <dbReference type="SAM" id="MobiDB-lite"/>
    </source>
</evidence>
<evidence type="ECO:0000313" key="3">
    <source>
        <dbReference type="Proteomes" id="UP000605568"/>
    </source>
</evidence>
<organism evidence="2 3">
    <name type="scientific">Lentzea cavernae</name>
    <dbReference type="NCBI Taxonomy" id="2020703"/>
    <lineage>
        <taxon>Bacteria</taxon>
        <taxon>Bacillati</taxon>
        <taxon>Actinomycetota</taxon>
        <taxon>Actinomycetes</taxon>
        <taxon>Pseudonocardiales</taxon>
        <taxon>Pseudonocardiaceae</taxon>
        <taxon>Lentzea</taxon>
    </lineage>
</organism>